<dbReference type="InterPro" id="IPR004088">
    <property type="entry name" value="KH_dom_type_1"/>
</dbReference>
<keyword evidence="1" id="KW-0677">Repeat</keyword>
<feature type="domain" description="K Homology" evidence="4">
    <location>
        <begin position="104"/>
        <end position="175"/>
    </location>
</feature>
<dbReference type="SUPFAM" id="SSF54791">
    <property type="entry name" value="Eukaryotic type KH-domain (KH-domain type I)"/>
    <property type="match status" value="3"/>
</dbReference>
<dbReference type="Pfam" id="PF00013">
    <property type="entry name" value="KH_1"/>
    <property type="match status" value="3"/>
</dbReference>
<evidence type="ECO:0000256" key="1">
    <source>
        <dbReference type="ARBA" id="ARBA00022737"/>
    </source>
</evidence>
<feature type="domain" description="K Homology" evidence="4">
    <location>
        <begin position="301"/>
        <end position="371"/>
    </location>
</feature>
<feature type="compositionally biased region" description="Basic and acidic residues" evidence="3">
    <location>
        <begin position="460"/>
        <end position="469"/>
    </location>
</feature>
<evidence type="ECO:0000313" key="6">
    <source>
        <dbReference type="Proteomes" id="UP000001307"/>
    </source>
</evidence>
<dbReference type="PROSITE" id="PS50084">
    <property type="entry name" value="KH_TYPE_1"/>
    <property type="match status" value="3"/>
</dbReference>
<gene>
    <name evidence="5" type="ORF">GSOID_T00002186001</name>
</gene>
<feature type="compositionally biased region" description="Pro residues" evidence="3">
    <location>
        <begin position="209"/>
        <end position="222"/>
    </location>
</feature>
<dbReference type="InParanoid" id="E4X4W3"/>
<dbReference type="EMBL" id="FN653025">
    <property type="protein sequence ID" value="CBY18332.1"/>
    <property type="molecule type" value="Genomic_DNA"/>
</dbReference>
<proteinExistence type="predicted"/>
<feature type="compositionally biased region" description="Pro residues" evidence="3">
    <location>
        <begin position="233"/>
        <end position="251"/>
    </location>
</feature>
<dbReference type="PANTHER" id="PTHR10288">
    <property type="entry name" value="KH DOMAIN CONTAINING RNA BINDING PROTEIN"/>
    <property type="match status" value="1"/>
</dbReference>
<evidence type="ECO:0000256" key="2">
    <source>
        <dbReference type="PROSITE-ProRule" id="PRU00117"/>
    </source>
</evidence>
<feature type="compositionally biased region" description="Basic and acidic residues" evidence="3">
    <location>
        <begin position="477"/>
        <end position="488"/>
    </location>
</feature>
<dbReference type="InterPro" id="IPR004087">
    <property type="entry name" value="KH_dom"/>
</dbReference>
<dbReference type="FunCoup" id="E4X4W3">
    <property type="interactions" value="80"/>
</dbReference>
<feature type="domain" description="K Homology" evidence="4">
    <location>
        <begin position="21"/>
        <end position="90"/>
    </location>
</feature>
<dbReference type="InterPro" id="IPR036612">
    <property type="entry name" value="KH_dom_type_1_sf"/>
</dbReference>
<sequence length="488" mass="53153">MENPSNPYDNSQQDELGDDTICVTIRLLFKGNQVGTLIGRKGSKIMQIREESGCEVKIKGNEKDIERIVSVSGSPAGVTRAIGKVGEFVEADLNDGLTGRTTKIPVTLHMIVPTGQCGSIIGKGGFRIKEIREKTGCNVKIANELLPASTEKLITLYGEPRVIQQCVGSICQVMIEEGQERKCTPYTPASYGPSPVFGMEGMPRNASQYPPPPAGNAPPQYPYPHSGHSGAPPSAPPTQPGYPPNWAPGHPPMPNPPAPAYGQVYPGYGASSYPNPSDPAFILRDTNLDHFKVKLATKILSEGVLEVHVDKTCMGAVIGRGGSRIGEVRMLSTHDIKIHEVDGDSTFRRITISGDKNHIDKAVLLLHVCVNVFTEPKDKVGHLSLLQAVQYAQTGGKPLQISHVKPEHHDPHHVMPPTGAYHQQPPYGNMDYGYGYATGHPHQPPAPRMPNYNRKPPNKRPADHTHGMDTGEGDSEIPCHKREKFRQY</sequence>
<feature type="region of interest" description="Disordered" evidence="3">
    <location>
        <begin position="197"/>
        <end position="251"/>
    </location>
</feature>
<dbReference type="CDD" id="cd02396">
    <property type="entry name" value="KH-I_PCBP_rpt2"/>
    <property type="match status" value="1"/>
</dbReference>
<dbReference type="OrthoDB" id="442947at2759"/>
<evidence type="ECO:0000259" key="4">
    <source>
        <dbReference type="SMART" id="SM00322"/>
    </source>
</evidence>
<evidence type="ECO:0000256" key="3">
    <source>
        <dbReference type="SAM" id="MobiDB-lite"/>
    </source>
</evidence>
<organism evidence="5">
    <name type="scientific">Oikopleura dioica</name>
    <name type="common">Tunicate</name>
    <dbReference type="NCBI Taxonomy" id="34765"/>
    <lineage>
        <taxon>Eukaryota</taxon>
        <taxon>Metazoa</taxon>
        <taxon>Chordata</taxon>
        <taxon>Tunicata</taxon>
        <taxon>Appendicularia</taxon>
        <taxon>Copelata</taxon>
        <taxon>Oikopleuridae</taxon>
        <taxon>Oikopleura</taxon>
    </lineage>
</organism>
<dbReference type="GO" id="GO:0003723">
    <property type="term" value="F:RNA binding"/>
    <property type="evidence" value="ECO:0007669"/>
    <property type="project" value="UniProtKB-UniRule"/>
</dbReference>
<keyword evidence="6" id="KW-1185">Reference proteome</keyword>
<dbReference type="SMART" id="SM00322">
    <property type="entry name" value="KH"/>
    <property type="match status" value="3"/>
</dbReference>
<dbReference type="AlphaFoldDB" id="E4X4W3"/>
<accession>E4X4W3</accession>
<name>E4X4W3_OIKDI</name>
<keyword evidence="2" id="KW-0694">RNA-binding</keyword>
<dbReference type="Proteomes" id="UP000001307">
    <property type="component" value="Unassembled WGS sequence"/>
</dbReference>
<reference evidence="5" key="1">
    <citation type="journal article" date="2010" name="Science">
        <title>Plasticity of animal genome architecture unmasked by rapid evolution of a pelagic tunicate.</title>
        <authorList>
            <person name="Denoeud F."/>
            <person name="Henriet S."/>
            <person name="Mungpakdee S."/>
            <person name="Aury J.M."/>
            <person name="Da Silva C."/>
            <person name="Brinkmann H."/>
            <person name="Mikhaleva J."/>
            <person name="Olsen L.C."/>
            <person name="Jubin C."/>
            <person name="Canestro C."/>
            <person name="Bouquet J.M."/>
            <person name="Danks G."/>
            <person name="Poulain J."/>
            <person name="Campsteijn C."/>
            <person name="Adamski M."/>
            <person name="Cross I."/>
            <person name="Yadetie F."/>
            <person name="Muffato M."/>
            <person name="Louis A."/>
            <person name="Butcher S."/>
            <person name="Tsagkogeorga G."/>
            <person name="Konrad A."/>
            <person name="Singh S."/>
            <person name="Jensen M.F."/>
            <person name="Cong E.H."/>
            <person name="Eikeseth-Otteraa H."/>
            <person name="Noel B."/>
            <person name="Anthouard V."/>
            <person name="Porcel B.M."/>
            <person name="Kachouri-Lafond R."/>
            <person name="Nishino A."/>
            <person name="Ugolini M."/>
            <person name="Chourrout P."/>
            <person name="Nishida H."/>
            <person name="Aasland R."/>
            <person name="Huzurbazar S."/>
            <person name="Westhof E."/>
            <person name="Delsuc F."/>
            <person name="Lehrach H."/>
            <person name="Reinhardt R."/>
            <person name="Weissenbach J."/>
            <person name="Roy S.W."/>
            <person name="Artiguenave F."/>
            <person name="Postlethwait J.H."/>
            <person name="Manak J.R."/>
            <person name="Thompson E.M."/>
            <person name="Jaillon O."/>
            <person name="Du Pasquier L."/>
            <person name="Boudinot P."/>
            <person name="Liberles D.A."/>
            <person name="Volff J.N."/>
            <person name="Philippe H."/>
            <person name="Lenhard B."/>
            <person name="Roest Crollius H."/>
            <person name="Wincker P."/>
            <person name="Chourrout D."/>
        </authorList>
    </citation>
    <scope>NUCLEOTIDE SEQUENCE [LARGE SCALE GENOMIC DNA]</scope>
</reference>
<dbReference type="Gene3D" id="3.30.1370.10">
    <property type="entry name" value="K Homology domain, type 1"/>
    <property type="match status" value="3"/>
</dbReference>
<feature type="region of interest" description="Disordered" evidence="3">
    <location>
        <begin position="437"/>
        <end position="488"/>
    </location>
</feature>
<evidence type="ECO:0000313" key="5">
    <source>
        <dbReference type="EMBL" id="CBY18332.1"/>
    </source>
</evidence>
<protein>
    <recommendedName>
        <fullName evidence="4">K Homology domain-containing protein</fullName>
    </recommendedName>
</protein>
<feature type="compositionally biased region" description="Low complexity" evidence="3">
    <location>
        <begin position="223"/>
        <end position="232"/>
    </location>
</feature>